<evidence type="ECO:0000313" key="6">
    <source>
        <dbReference type="EMBL" id="MBB3932845.1"/>
    </source>
</evidence>
<dbReference type="EMBL" id="JACIDS010000005">
    <property type="protein sequence ID" value="MBB3932845.1"/>
    <property type="molecule type" value="Genomic_DNA"/>
</dbReference>
<dbReference type="GO" id="GO:0030313">
    <property type="term" value="C:cell envelope"/>
    <property type="evidence" value="ECO:0007669"/>
    <property type="project" value="UniProtKB-SubCell"/>
</dbReference>
<evidence type="ECO:0000313" key="7">
    <source>
        <dbReference type="Proteomes" id="UP000553963"/>
    </source>
</evidence>
<feature type="domain" description="Periplasmic binding protein" evidence="5">
    <location>
        <begin position="38"/>
        <end position="288"/>
    </location>
</feature>
<accession>A0A840AWS2</accession>
<keyword evidence="3 4" id="KW-0732">Signal</keyword>
<dbReference type="Gene3D" id="3.40.50.2300">
    <property type="match status" value="2"/>
</dbReference>
<dbReference type="SUPFAM" id="SSF53822">
    <property type="entry name" value="Periplasmic binding protein-like I"/>
    <property type="match status" value="1"/>
</dbReference>
<feature type="signal peptide" evidence="4">
    <location>
        <begin position="1"/>
        <end position="26"/>
    </location>
</feature>
<feature type="chain" id="PRO_5032866712" evidence="4">
    <location>
        <begin position="27"/>
        <end position="320"/>
    </location>
</feature>
<organism evidence="6 7">
    <name type="scientific">Kaistia hirudinis</name>
    <dbReference type="NCBI Taxonomy" id="1293440"/>
    <lineage>
        <taxon>Bacteria</taxon>
        <taxon>Pseudomonadati</taxon>
        <taxon>Pseudomonadota</taxon>
        <taxon>Alphaproteobacteria</taxon>
        <taxon>Hyphomicrobiales</taxon>
        <taxon>Kaistiaceae</taxon>
        <taxon>Kaistia</taxon>
    </lineage>
</organism>
<dbReference type="GO" id="GO:0030246">
    <property type="term" value="F:carbohydrate binding"/>
    <property type="evidence" value="ECO:0007669"/>
    <property type="project" value="UniProtKB-ARBA"/>
</dbReference>
<dbReference type="AlphaFoldDB" id="A0A840AWS2"/>
<gene>
    <name evidence="6" type="ORF">GGR25_003909</name>
</gene>
<dbReference type="PANTHER" id="PTHR46847">
    <property type="entry name" value="D-ALLOSE-BINDING PERIPLASMIC PROTEIN-RELATED"/>
    <property type="match status" value="1"/>
</dbReference>
<evidence type="ECO:0000256" key="4">
    <source>
        <dbReference type="SAM" id="SignalP"/>
    </source>
</evidence>
<dbReference type="Pfam" id="PF13407">
    <property type="entry name" value="Peripla_BP_4"/>
    <property type="match status" value="1"/>
</dbReference>
<dbReference type="Proteomes" id="UP000553963">
    <property type="component" value="Unassembled WGS sequence"/>
</dbReference>
<dbReference type="InterPro" id="IPR025997">
    <property type="entry name" value="SBP_2_dom"/>
</dbReference>
<comment type="similarity">
    <text evidence="2">Belongs to the bacterial solute-binding protein 2 family.</text>
</comment>
<evidence type="ECO:0000256" key="3">
    <source>
        <dbReference type="ARBA" id="ARBA00022729"/>
    </source>
</evidence>
<comment type="subcellular location">
    <subcellularLocation>
        <location evidence="1">Cell envelope</location>
    </subcellularLocation>
</comment>
<dbReference type="PANTHER" id="PTHR46847:SF1">
    <property type="entry name" value="D-ALLOSE-BINDING PERIPLASMIC PROTEIN-RELATED"/>
    <property type="match status" value="1"/>
</dbReference>
<protein>
    <submittedName>
        <fullName evidence="6">Ribose transport system substrate-binding protein/inositol transport system substrate-binding protein</fullName>
    </submittedName>
</protein>
<comment type="caution">
    <text evidence="6">The sequence shown here is derived from an EMBL/GenBank/DDBJ whole genome shotgun (WGS) entry which is preliminary data.</text>
</comment>
<sequence>MSKVARSVLAASALAFAAMSSVPAPAAAADEKITILASVPGLTFPFFVHMMNAFKAEAEKQGVAVIESDGQVSSPKQTADVEAAIAQGVKGIVISPNEVDAMAPALQQAVEAGIPVVTVDRRVAQVEGILAHIGADNVKGGEAQGELIMKLYPDGATIINLQGQSGASPAIDRNKGLHNVLDKAADKYKIVFEQTAGFDRAKGLSVTEAALAALPEPPKVIVAANDDMALGALEAVKGRNLSGIAIIGFDALPEALAQVRDGGLTATIEQFPGKQSAIGVDTLVAFIKDGTKPAEQVHLLTPVAITKDNLNTAERLGEVK</sequence>
<keyword evidence="7" id="KW-1185">Reference proteome</keyword>
<name>A0A840AWS2_9HYPH</name>
<evidence type="ECO:0000256" key="1">
    <source>
        <dbReference type="ARBA" id="ARBA00004196"/>
    </source>
</evidence>
<dbReference type="InterPro" id="IPR028082">
    <property type="entry name" value="Peripla_BP_I"/>
</dbReference>
<evidence type="ECO:0000256" key="2">
    <source>
        <dbReference type="ARBA" id="ARBA00007639"/>
    </source>
</evidence>
<evidence type="ECO:0000259" key="5">
    <source>
        <dbReference type="Pfam" id="PF13407"/>
    </source>
</evidence>
<reference evidence="6 7" key="1">
    <citation type="submission" date="2020-08" db="EMBL/GenBank/DDBJ databases">
        <title>Genomic Encyclopedia of Type Strains, Phase IV (KMG-IV): sequencing the most valuable type-strain genomes for metagenomic binning, comparative biology and taxonomic classification.</title>
        <authorList>
            <person name="Goeker M."/>
        </authorList>
    </citation>
    <scope>NUCLEOTIDE SEQUENCE [LARGE SCALE GENOMIC DNA]</scope>
    <source>
        <strain evidence="6 7">DSM 25966</strain>
    </source>
</reference>
<dbReference type="RefSeq" id="WP_183400509.1">
    <property type="nucleotide sequence ID" value="NZ_JACIDS010000005.1"/>
</dbReference>
<proteinExistence type="inferred from homology"/>